<evidence type="ECO:0000313" key="2">
    <source>
        <dbReference type="EMBL" id="KAA6322876.1"/>
    </source>
</evidence>
<dbReference type="AlphaFoldDB" id="A0A5J4QLZ6"/>
<evidence type="ECO:0008006" key="3">
    <source>
        <dbReference type="Google" id="ProtNLM"/>
    </source>
</evidence>
<dbReference type="EMBL" id="SNRY01002937">
    <property type="protein sequence ID" value="KAA6322876.1"/>
    <property type="molecule type" value="Genomic_DNA"/>
</dbReference>
<protein>
    <recommendedName>
        <fullName evidence="3">PD-(D/E)XK endonuclease-like domain-containing protein</fullName>
    </recommendedName>
</protein>
<proteinExistence type="predicted"/>
<name>A0A5J4QLZ6_9ZZZZ</name>
<evidence type="ECO:0000256" key="1">
    <source>
        <dbReference type="SAM" id="MobiDB-lite"/>
    </source>
</evidence>
<feature type="region of interest" description="Disordered" evidence="1">
    <location>
        <begin position="78"/>
        <end position="147"/>
    </location>
</feature>
<dbReference type="Gene3D" id="3.40.960.10">
    <property type="entry name" value="VSR Endonuclease"/>
    <property type="match status" value="1"/>
</dbReference>
<sequence>MTERKLSELQKEYRDFFLGKLKHFGVKSPAELTKEKKSEFFTSIKQDWTKIKKAKKQTLLSVQKTSDENLGNGYDVIETEHSASPKQSNDSRLDAGRDYIKGVTPSKKTRTEYPDKKTNKRRQQAEPQTHSDFSKQIIKSKPNEEQSDDLKILYTPNSHFKQEKNYHYPVVKMPKNDSPLKLPRVGRSNQKGYKEDEFYNEIKEQVTDIELSNDFHMIIPNYNKPYEPDIILYDKKLNLYIDIEIDEPYDGYFRYPTHCIKQEEEQKQDDIRDLFFTESGWIVIRFTEKQVHLQSNECIDYIKNVLNSIYNRNFLSKATCEIENQWDDNQCIKWQKEHYREKYLGIDHFYKRRSFKEIKIDTDIDESIEKIIQRTKRFDFESWNSSVAFDEETHKYIHPKDETGNAEFISVTTLIERFFPFDLKRYCEKKAKEENRTEEDVLIEYLMVRDEASEKGTFLHKQIENFLKGNKFDSETKEFQMFLSFYDKEIKKRNLLFFDAEKMIISEKYNVAGTIDCLFKKKDKDEYVMLDWKRSKKLIIDGRPRIFGFGYALSELNALDNSSYYRYCLQQNIYKYIVEKEYSIKISSMQLVVLHENYSDYYVVKVPDMKKETNILLNSLNHKI</sequence>
<comment type="caution">
    <text evidence="2">The sequence shown here is derived from an EMBL/GenBank/DDBJ whole genome shotgun (WGS) entry which is preliminary data.</text>
</comment>
<reference evidence="2" key="1">
    <citation type="submission" date="2019-03" db="EMBL/GenBank/DDBJ databases">
        <title>Single cell metagenomics reveals metabolic interactions within the superorganism composed of flagellate Streblomastix strix and complex community of Bacteroidetes bacteria on its surface.</title>
        <authorList>
            <person name="Treitli S.C."/>
            <person name="Kolisko M."/>
            <person name="Husnik F."/>
            <person name="Keeling P."/>
            <person name="Hampl V."/>
        </authorList>
    </citation>
    <scope>NUCLEOTIDE SEQUENCE</scope>
    <source>
        <strain evidence="2">STM</strain>
    </source>
</reference>
<gene>
    <name evidence="2" type="ORF">EZS27_027625</name>
</gene>
<accession>A0A5J4QLZ6</accession>
<feature type="compositionally biased region" description="Basic and acidic residues" evidence="1">
    <location>
        <begin position="78"/>
        <end position="100"/>
    </location>
</feature>
<organism evidence="2">
    <name type="scientific">termite gut metagenome</name>
    <dbReference type="NCBI Taxonomy" id="433724"/>
    <lineage>
        <taxon>unclassified sequences</taxon>
        <taxon>metagenomes</taxon>
        <taxon>organismal metagenomes</taxon>
    </lineage>
</organism>